<dbReference type="InterPro" id="IPR043131">
    <property type="entry name" value="BCAT-like_N"/>
</dbReference>
<dbReference type="InterPro" id="IPR043132">
    <property type="entry name" value="BCAT-like_C"/>
</dbReference>
<name>A0A382DJX8_9ZZZZ</name>
<dbReference type="PANTHER" id="PTHR42743:SF11">
    <property type="entry name" value="AMINODEOXYCHORISMATE LYASE"/>
    <property type="match status" value="1"/>
</dbReference>
<dbReference type="AlphaFoldDB" id="A0A382DJX8"/>
<dbReference type="GO" id="GO:0003824">
    <property type="term" value="F:catalytic activity"/>
    <property type="evidence" value="ECO:0007669"/>
    <property type="project" value="InterPro"/>
</dbReference>
<dbReference type="GO" id="GO:0005829">
    <property type="term" value="C:cytosol"/>
    <property type="evidence" value="ECO:0007669"/>
    <property type="project" value="TreeGrafter"/>
</dbReference>
<dbReference type="FunFam" id="3.20.10.10:FF:000002">
    <property type="entry name" value="D-alanine aminotransferase"/>
    <property type="match status" value="1"/>
</dbReference>
<dbReference type="InterPro" id="IPR050571">
    <property type="entry name" value="Class-IV_PLP-Dep_Aminotrnsfr"/>
</dbReference>
<dbReference type="GO" id="GO:0046394">
    <property type="term" value="P:carboxylic acid biosynthetic process"/>
    <property type="evidence" value="ECO:0007669"/>
    <property type="project" value="UniProtKB-ARBA"/>
</dbReference>
<evidence type="ECO:0008006" key="5">
    <source>
        <dbReference type="Google" id="ProtNLM"/>
    </source>
</evidence>
<evidence type="ECO:0000256" key="1">
    <source>
        <dbReference type="ARBA" id="ARBA00001933"/>
    </source>
</evidence>
<organism evidence="4">
    <name type="scientific">marine metagenome</name>
    <dbReference type="NCBI Taxonomy" id="408172"/>
    <lineage>
        <taxon>unclassified sequences</taxon>
        <taxon>metagenomes</taxon>
        <taxon>ecological metagenomes</taxon>
    </lineage>
</organism>
<dbReference type="GO" id="GO:0008652">
    <property type="term" value="P:amino acid biosynthetic process"/>
    <property type="evidence" value="ECO:0007669"/>
    <property type="project" value="UniProtKB-ARBA"/>
</dbReference>
<evidence type="ECO:0000313" key="4">
    <source>
        <dbReference type="EMBL" id="SVB38479.1"/>
    </source>
</evidence>
<dbReference type="Pfam" id="PF01063">
    <property type="entry name" value="Aminotran_4"/>
    <property type="match status" value="1"/>
</dbReference>
<comment type="cofactor">
    <cofactor evidence="1">
        <name>pyridoxal 5'-phosphate</name>
        <dbReference type="ChEBI" id="CHEBI:597326"/>
    </cofactor>
</comment>
<sequence length="297" mass="33327">MEYQIWLNGEFVERDKANVSLLDRGFRLGDVVFDTSRTFNGKIFRLREHLERFYRSLKYVRIDPQMSIEEMELTTLSVVEQNEDLRSKNHDDYMITQIVSGGIGLRGDNPTIAVVIDPLGSPRWAPSYKSGANVVISKTRSYSSQSLDPKVKHYSRLNFVLAELEATDVDPQAIPLLLDLDGNVSESIGANFFIVRQGRLVVPKTESTLQGVSRLTIMELSESLGIPVSEDNIQPYDVYTADEAFLCSTPYCILPVGNVDGRKIGEFAPGPITNQLLAAWSERVGIDIVDQLVRLPR</sequence>
<dbReference type="InterPro" id="IPR036038">
    <property type="entry name" value="Aminotransferase-like"/>
</dbReference>
<keyword evidence="3" id="KW-0663">Pyridoxal phosphate</keyword>
<comment type="similarity">
    <text evidence="2">Belongs to the class-IV pyridoxal-phosphate-dependent aminotransferase family.</text>
</comment>
<protein>
    <recommendedName>
        <fullName evidence="5">Branched-chain amino acid aminotransferase</fullName>
    </recommendedName>
</protein>
<dbReference type="Gene3D" id="3.30.470.10">
    <property type="match status" value="1"/>
</dbReference>
<dbReference type="PANTHER" id="PTHR42743">
    <property type="entry name" value="AMINO-ACID AMINOTRANSFERASE"/>
    <property type="match status" value="1"/>
</dbReference>
<dbReference type="InterPro" id="IPR001544">
    <property type="entry name" value="Aminotrans_IV"/>
</dbReference>
<proteinExistence type="inferred from homology"/>
<evidence type="ECO:0000256" key="3">
    <source>
        <dbReference type="ARBA" id="ARBA00022898"/>
    </source>
</evidence>
<gene>
    <name evidence="4" type="ORF">METZ01_LOCUS191333</name>
</gene>
<dbReference type="SUPFAM" id="SSF56752">
    <property type="entry name" value="D-aminoacid aminotransferase-like PLP-dependent enzymes"/>
    <property type="match status" value="1"/>
</dbReference>
<dbReference type="EMBL" id="UINC01039667">
    <property type="protein sequence ID" value="SVB38479.1"/>
    <property type="molecule type" value="Genomic_DNA"/>
</dbReference>
<evidence type="ECO:0000256" key="2">
    <source>
        <dbReference type="ARBA" id="ARBA00009320"/>
    </source>
</evidence>
<accession>A0A382DJX8</accession>
<dbReference type="Gene3D" id="3.20.10.10">
    <property type="entry name" value="D-amino Acid Aminotransferase, subunit A, domain 2"/>
    <property type="match status" value="1"/>
</dbReference>
<reference evidence="4" key="1">
    <citation type="submission" date="2018-05" db="EMBL/GenBank/DDBJ databases">
        <authorList>
            <person name="Lanie J.A."/>
            <person name="Ng W.-L."/>
            <person name="Kazmierczak K.M."/>
            <person name="Andrzejewski T.M."/>
            <person name="Davidsen T.M."/>
            <person name="Wayne K.J."/>
            <person name="Tettelin H."/>
            <person name="Glass J.I."/>
            <person name="Rusch D."/>
            <person name="Podicherti R."/>
            <person name="Tsui H.-C.T."/>
            <person name="Winkler M.E."/>
        </authorList>
    </citation>
    <scope>NUCLEOTIDE SEQUENCE</scope>
</reference>